<evidence type="ECO:0000313" key="2">
    <source>
        <dbReference type="Proteomes" id="UP000515163"/>
    </source>
</evidence>
<evidence type="ECO:0000313" key="3">
    <source>
        <dbReference type="RefSeq" id="XP_031560033.1"/>
    </source>
</evidence>
<feature type="region of interest" description="Disordered" evidence="1">
    <location>
        <begin position="1"/>
        <end position="20"/>
    </location>
</feature>
<sequence>MMGSILSQNSNDTKGKDEDSTLIEMISSQGKETTTDEYRRSEAYLKMNQCRIANCPTDPNAHQFVKTFRELQGKKEHFYVQLHNEVIQWRLMFQRGVSNKFENNDKVNKLIGEFITIHEKLDDFLEEERKNIEQILPKRKALKDVSDGQKKSKKDSLIQGERESLELTPEAMQRLMCFQQCNDQHIRILTQVLSDIEDCKKFESAKTKQETKEVQPAPSNKPVSITVSSVDSEEFGIQSESHS</sequence>
<feature type="compositionally biased region" description="Polar residues" evidence="1">
    <location>
        <begin position="217"/>
        <end position="230"/>
    </location>
</feature>
<feature type="region of interest" description="Disordered" evidence="1">
    <location>
        <begin position="204"/>
        <end position="243"/>
    </location>
</feature>
<dbReference type="OrthoDB" id="5953028at2759"/>
<dbReference type="KEGG" id="aten:116296188"/>
<dbReference type="Proteomes" id="UP000515163">
    <property type="component" value="Unplaced"/>
</dbReference>
<feature type="compositionally biased region" description="Polar residues" evidence="1">
    <location>
        <begin position="1"/>
        <end position="12"/>
    </location>
</feature>
<organism evidence="2 3">
    <name type="scientific">Actinia tenebrosa</name>
    <name type="common">Australian red waratah sea anemone</name>
    <dbReference type="NCBI Taxonomy" id="6105"/>
    <lineage>
        <taxon>Eukaryota</taxon>
        <taxon>Metazoa</taxon>
        <taxon>Cnidaria</taxon>
        <taxon>Anthozoa</taxon>
        <taxon>Hexacorallia</taxon>
        <taxon>Actiniaria</taxon>
        <taxon>Actiniidae</taxon>
        <taxon>Actinia</taxon>
    </lineage>
</organism>
<feature type="region of interest" description="Disordered" evidence="1">
    <location>
        <begin position="143"/>
        <end position="163"/>
    </location>
</feature>
<keyword evidence="2" id="KW-1185">Reference proteome</keyword>
<reference evidence="3" key="1">
    <citation type="submission" date="2025-08" db="UniProtKB">
        <authorList>
            <consortium name="RefSeq"/>
        </authorList>
    </citation>
    <scope>IDENTIFICATION</scope>
    <source>
        <tissue evidence="3">Tentacle</tissue>
    </source>
</reference>
<proteinExistence type="predicted"/>
<dbReference type="RefSeq" id="XP_031560033.1">
    <property type="nucleotide sequence ID" value="XM_031704173.1"/>
</dbReference>
<gene>
    <name evidence="3" type="primary">LOC116296188</name>
</gene>
<dbReference type="GeneID" id="116296188"/>
<dbReference type="InParanoid" id="A0A6P8HXA3"/>
<protein>
    <submittedName>
        <fullName evidence="3">Uncharacterized protein LOC116296188 isoform X1</fullName>
    </submittedName>
</protein>
<dbReference type="AlphaFoldDB" id="A0A6P8HXA3"/>
<evidence type="ECO:0000256" key="1">
    <source>
        <dbReference type="SAM" id="MobiDB-lite"/>
    </source>
</evidence>
<name>A0A6P8HXA3_ACTTE</name>
<accession>A0A6P8HXA3</accession>
<feature type="compositionally biased region" description="Basic and acidic residues" evidence="1">
    <location>
        <begin position="204"/>
        <end position="213"/>
    </location>
</feature>